<evidence type="ECO:0000256" key="1">
    <source>
        <dbReference type="ARBA" id="ARBA00004141"/>
    </source>
</evidence>
<comment type="caution">
    <text evidence="9">The sequence shown here is derived from an EMBL/GenBank/DDBJ whole genome shotgun (WGS) entry which is preliminary data.</text>
</comment>
<evidence type="ECO:0000256" key="2">
    <source>
        <dbReference type="ARBA" id="ARBA00007362"/>
    </source>
</evidence>
<evidence type="ECO:0000256" key="4">
    <source>
        <dbReference type="ARBA" id="ARBA00022989"/>
    </source>
</evidence>
<accession>A0A3D9T1W6</accession>
<evidence type="ECO:0000259" key="8">
    <source>
        <dbReference type="Pfam" id="PF00892"/>
    </source>
</evidence>
<feature type="transmembrane region" description="Helical" evidence="7">
    <location>
        <begin position="54"/>
        <end position="74"/>
    </location>
</feature>
<feature type="transmembrane region" description="Helical" evidence="7">
    <location>
        <begin position="20"/>
        <end position="42"/>
    </location>
</feature>
<reference evidence="9 10" key="1">
    <citation type="submission" date="2018-08" db="EMBL/GenBank/DDBJ databases">
        <title>Sequencing the genomes of 1000 actinobacteria strains.</title>
        <authorList>
            <person name="Klenk H.-P."/>
        </authorList>
    </citation>
    <scope>NUCLEOTIDE SEQUENCE [LARGE SCALE GENOMIC DNA]</scope>
    <source>
        <strain evidence="9 10">DSM 43927</strain>
    </source>
</reference>
<feature type="transmembrane region" description="Helical" evidence="7">
    <location>
        <begin position="198"/>
        <end position="219"/>
    </location>
</feature>
<gene>
    <name evidence="9" type="ORF">DFJ69_4733</name>
</gene>
<keyword evidence="3 7" id="KW-0812">Transmembrane</keyword>
<feature type="transmembrane region" description="Helical" evidence="7">
    <location>
        <begin position="164"/>
        <end position="186"/>
    </location>
</feature>
<dbReference type="SUPFAM" id="SSF103481">
    <property type="entry name" value="Multidrug resistance efflux transporter EmrE"/>
    <property type="match status" value="2"/>
</dbReference>
<feature type="domain" description="EamA" evidence="8">
    <location>
        <begin position="135"/>
        <end position="266"/>
    </location>
</feature>
<dbReference type="InterPro" id="IPR000620">
    <property type="entry name" value="EamA_dom"/>
</dbReference>
<dbReference type="EMBL" id="QTTT01000001">
    <property type="protein sequence ID" value="REE99225.1"/>
    <property type="molecule type" value="Genomic_DNA"/>
</dbReference>
<protein>
    <submittedName>
        <fullName evidence="9">Drug/metabolite transporter (DMT)-like permease</fullName>
    </submittedName>
</protein>
<proteinExistence type="inferred from homology"/>
<dbReference type="InterPro" id="IPR037185">
    <property type="entry name" value="EmrE-like"/>
</dbReference>
<dbReference type="InterPro" id="IPR050638">
    <property type="entry name" value="AA-Vitamin_Transporters"/>
</dbReference>
<comment type="subcellular location">
    <subcellularLocation>
        <location evidence="1">Membrane</location>
        <topology evidence="1">Multi-pass membrane protein</topology>
    </subcellularLocation>
</comment>
<organism evidence="9 10">
    <name type="scientific">Thermomonospora umbrina</name>
    <dbReference type="NCBI Taxonomy" id="111806"/>
    <lineage>
        <taxon>Bacteria</taxon>
        <taxon>Bacillati</taxon>
        <taxon>Actinomycetota</taxon>
        <taxon>Actinomycetes</taxon>
        <taxon>Streptosporangiales</taxon>
        <taxon>Thermomonosporaceae</taxon>
        <taxon>Thermomonospora</taxon>
    </lineage>
</organism>
<keyword evidence="5 7" id="KW-0472">Membrane</keyword>
<evidence type="ECO:0000256" key="7">
    <source>
        <dbReference type="SAM" id="Phobius"/>
    </source>
</evidence>
<dbReference type="GO" id="GO:0016020">
    <property type="term" value="C:membrane"/>
    <property type="evidence" value="ECO:0007669"/>
    <property type="project" value="UniProtKB-SubCell"/>
</dbReference>
<comment type="similarity">
    <text evidence="2">Belongs to the EamA transporter family.</text>
</comment>
<feature type="transmembrane region" description="Helical" evidence="7">
    <location>
        <begin position="133"/>
        <end position="152"/>
    </location>
</feature>
<feature type="region of interest" description="Disordered" evidence="6">
    <location>
        <begin position="276"/>
        <end position="299"/>
    </location>
</feature>
<dbReference type="PANTHER" id="PTHR32322:SF2">
    <property type="entry name" value="EAMA DOMAIN-CONTAINING PROTEIN"/>
    <property type="match status" value="1"/>
</dbReference>
<dbReference type="Pfam" id="PF00892">
    <property type="entry name" value="EamA"/>
    <property type="match status" value="1"/>
</dbReference>
<evidence type="ECO:0000256" key="5">
    <source>
        <dbReference type="ARBA" id="ARBA00023136"/>
    </source>
</evidence>
<dbReference type="PANTHER" id="PTHR32322">
    <property type="entry name" value="INNER MEMBRANE TRANSPORTER"/>
    <property type="match status" value="1"/>
</dbReference>
<evidence type="ECO:0000313" key="10">
    <source>
        <dbReference type="Proteomes" id="UP000256661"/>
    </source>
</evidence>
<feature type="transmembrane region" description="Helical" evidence="7">
    <location>
        <begin position="80"/>
        <end position="98"/>
    </location>
</feature>
<evidence type="ECO:0000256" key="6">
    <source>
        <dbReference type="SAM" id="MobiDB-lite"/>
    </source>
</evidence>
<sequence>MLAFSFSFPGAHYALDGLDPYLVGVGRAAVAALLAAGALAAVTARPPARHQIRGLLAVGLGVVFGFPVLSTLALDAGASVSHSAVVIGLLPAATAITASLRTGERPSRGFWAAAAVGALTITVFTVAEGGGRLTSADLLLVGALLTAAYGYAEGGRLSREMPGWRVISWALVLATPVSVPVTLVLMSTTEQHWTREAVLGFGYVSAFSMFLGFFAWYAGMGRIGVARASQFQLAQPIMTLVWSAWLLGEHLDGLTWPAALVVAICVAWSQRARVRTSPPASAPAGGERSPVAARPTMKG</sequence>
<keyword evidence="4 7" id="KW-1133">Transmembrane helix</keyword>
<evidence type="ECO:0000256" key="3">
    <source>
        <dbReference type="ARBA" id="ARBA00022692"/>
    </source>
</evidence>
<dbReference type="Proteomes" id="UP000256661">
    <property type="component" value="Unassembled WGS sequence"/>
</dbReference>
<feature type="transmembrane region" description="Helical" evidence="7">
    <location>
        <begin position="110"/>
        <end position="127"/>
    </location>
</feature>
<evidence type="ECO:0000313" key="9">
    <source>
        <dbReference type="EMBL" id="REE99225.1"/>
    </source>
</evidence>
<name>A0A3D9T1W6_9ACTN</name>
<keyword evidence="10" id="KW-1185">Reference proteome</keyword>
<dbReference type="AlphaFoldDB" id="A0A3D9T1W6"/>